<evidence type="ECO:0000256" key="6">
    <source>
        <dbReference type="PROSITE-ProRule" id="PRU00201"/>
    </source>
</evidence>
<name>A0A815JIV0_9BILA</name>
<dbReference type="Proteomes" id="UP000663834">
    <property type="component" value="Unassembled WGS sequence"/>
</dbReference>
<sequence>MQYFGQYEQIQYYNQENVSINLHNRDLWNQFHEITNEMIVTKAGRRMFPIVSINIRGLDPDKMYTVELSFDQLDSHRWRYASCKWQPGMKADQIIHRSPYQHPDSPNYGRTWMKDIVAFPKVKLTNKIDQIGTSQVLLHSLHKYRPRISIIDIMSKTKIYEISFDETEFIAVTAYQNEEVKALKIRHNPFAKAFLDAENFKRETDDEQTGRTPIFVSQESSSGGPDRVKLQSYRSSPYSYTHSQRRSSSNNGLVYPSSSTSLFDLSHFYAPITSSNIPCSSSSSPPLPDSTVHSADLYYPSPSPYYFSYGAPSPSSSSIPHYPFMYPFNYPLNNNSNQEPTSYLQMQQPMSMSSTDKNYMNPLMPITQDVEQY</sequence>
<dbReference type="GO" id="GO:0005634">
    <property type="term" value="C:nucleus"/>
    <property type="evidence" value="ECO:0007669"/>
    <property type="project" value="UniProtKB-SubCell"/>
</dbReference>
<evidence type="ECO:0000256" key="5">
    <source>
        <dbReference type="ARBA" id="ARBA00023242"/>
    </source>
</evidence>
<dbReference type="PROSITE" id="PS50252">
    <property type="entry name" value="TBOX_3"/>
    <property type="match status" value="1"/>
</dbReference>
<dbReference type="GO" id="GO:0003007">
    <property type="term" value="P:heart morphogenesis"/>
    <property type="evidence" value="ECO:0007669"/>
    <property type="project" value="TreeGrafter"/>
</dbReference>
<evidence type="ECO:0000256" key="2">
    <source>
        <dbReference type="ARBA" id="ARBA00023015"/>
    </source>
</evidence>
<keyword evidence="3 6" id="KW-0238">DNA-binding</keyword>
<dbReference type="InterPro" id="IPR046360">
    <property type="entry name" value="T-box_DNA-bd"/>
</dbReference>
<dbReference type="PANTHER" id="PTHR11267:SF106">
    <property type="entry name" value="T-RELATED PROTEIN"/>
    <property type="match status" value="1"/>
</dbReference>
<evidence type="ECO:0000256" key="1">
    <source>
        <dbReference type="ARBA" id="ARBA00004123"/>
    </source>
</evidence>
<keyword evidence="2" id="KW-0805">Transcription regulation</keyword>
<evidence type="ECO:0000313" key="10">
    <source>
        <dbReference type="Proteomes" id="UP000663834"/>
    </source>
</evidence>
<dbReference type="EMBL" id="CAJNOW010003467">
    <property type="protein sequence ID" value="CAF1382964.1"/>
    <property type="molecule type" value="Genomic_DNA"/>
</dbReference>
<dbReference type="GO" id="GO:0001708">
    <property type="term" value="P:cell fate specification"/>
    <property type="evidence" value="ECO:0007669"/>
    <property type="project" value="TreeGrafter"/>
</dbReference>
<evidence type="ECO:0000313" key="9">
    <source>
        <dbReference type="EMBL" id="CAF1382964.1"/>
    </source>
</evidence>
<dbReference type="Pfam" id="PF00907">
    <property type="entry name" value="T-box"/>
    <property type="match status" value="1"/>
</dbReference>
<dbReference type="InterPro" id="IPR008967">
    <property type="entry name" value="p53-like_TF_DNA-bd_sf"/>
</dbReference>
<dbReference type="GO" id="GO:0045893">
    <property type="term" value="P:positive regulation of DNA-templated transcription"/>
    <property type="evidence" value="ECO:0007669"/>
    <property type="project" value="InterPro"/>
</dbReference>
<dbReference type="GO" id="GO:0001707">
    <property type="term" value="P:mesoderm formation"/>
    <property type="evidence" value="ECO:0007669"/>
    <property type="project" value="TreeGrafter"/>
</dbReference>
<evidence type="ECO:0000256" key="3">
    <source>
        <dbReference type="ARBA" id="ARBA00023125"/>
    </source>
</evidence>
<dbReference type="GO" id="GO:0000785">
    <property type="term" value="C:chromatin"/>
    <property type="evidence" value="ECO:0007669"/>
    <property type="project" value="TreeGrafter"/>
</dbReference>
<dbReference type="InterPro" id="IPR001699">
    <property type="entry name" value="TF_T-box"/>
</dbReference>
<accession>A0A815JIV0</accession>
<evidence type="ECO:0000259" key="8">
    <source>
        <dbReference type="PROSITE" id="PS50252"/>
    </source>
</evidence>
<protein>
    <recommendedName>
        <fullName evidence="8">T-box domain-containing protein</fullName>
    </recommendedName>
</protein>
<reference evidence="9" key="1">
    <citation type="submission" date="2021-02" db="EMBL/GenBank/DDBJ databases">
        <authorList>
            <person name="Nowell W R."/>
        </authorList>
    </citation>
    <scope>NUCLEOTIDE SEQUENCE</scope>
</reference>
<gene>
    <name evidence="9" type="ORF">KQP761_LOCUS8808</name>
</gene>
<dbReference type="OrthoDB" id="7442607at2759"/>
<comment type="caution">
    <text evidence="9">The sequence shown here is derived from an EMBL/GenBank/DDBJ whole genome shotgun (WGS) entry which is preliminary data.</text>
</comment>
<dbReference type="GO" id="GO:0000978">
    <property type="term" value="F:RNA polymerase II cis-regulatory region sequence-specific DNA binding"/>
    <property type="evidence" value="ECO:0007669"/>
    <property type="project" value="InterPro"/>
</dbReference>
<evidence type="ECO:0000256" key="4">
    <source>
        <dbReference type="ARBA" id="ARBA00023163"/>
    </source>
</evidence>
<keyword evidence="5 6" id="KW-0539">Nucleus</keyword>
<comment type="subcellular location">
    <subcellularLocation>
        <location evidence="1 6">Nucleus</location>
    </subcellularLocation>
</comment>
<dbReference type="InterPro" id="IPR018186">
    <property type="entry name" value="TF_T-box_CS"/>
</dbReference>
<dbReference type="SMART" id="SM00425">
    <property type="entry name" value="TBOX"/>
    <property type="match status" value="1"/>
</dbReference>
<feature type="region of interest" description="Disordered" evidence="7">
    <location>
        <begin position="202"/>
        <end position="228"/>
    </location>
</feature>
<dbReference type="AlphaFoldDB" id="A0A815JIV0"/>
<feature type="domain" description="T-box" evidence="8">
    <location>
        <begin position="22"/>
        <end position="196"/>
    </location>
</feature>
<dbReference type="Gene3D" id="2.60.40.820">
    <property type="entry name" value="Transcription factor, T-box"/>
    <property type="match status" value="1"/>
</dbReference>
<dbReference type="PROSITE" id="PS01283">
    <property type="entry name" value="TBOX_1"/>
    <property type="match status" value="1"/>
</dbReference>
<proteinExistence type="predicted"/>
<dbReference type="GO" id="GO:0000981">
    <property type="term" value="F:DNA-binding transcription factor activity, RNA polymerase II-specific"/>
    <property type="evidence" value="ECO:0007669"/>
    <property type="project" value="TreeGrafter"/>
</dbReference>
<organism evidence="9 10">
    <name type="scientific">Rotaria magnacalcarata</name>
    <dbReference type="NCBI Taxonomy" id="392030"/>
    <lineage>
        <taxon>Eukaryota</taxon>
        <taxon>Metazoa</taxon>
        <taxon>Spiralia</taxon>
        <taxon>Gnathifera</taxon>
        <taxon>Rotifera</taxon>
        <taxon>Eurotatoria</taxon>
        <taxon>Bdelloidea</taxon>
        <taxon>Philodinida</taxon>
        <taxon>Philodinidae</taxon>
        <taxon>Rotaria</taxon>
    </lineage>
</organism>
<dbReference type="PRINTS" id="PR00937">
    <property type="entry name" value="TBOX"/>
</dbReference>
<evidence type="ECO:0000256" key="7">
    <source>
        <dbReference type="SAM" id="MobiDB-lite"/>
    </source>
</evidence>
<dbReference type="SUPFAM" id="SSF49417">
    <property type="entry name" value="p53-like transcription factors"/>
    <property type="match status" value="1"/>
</dbReference>
<keyword evidence="4" id="KW-0804">Transcription</keyword>
<dbReference type="InterPro" id="IPR036960">
    <property type="entry name" value="T-box_sf"/>
</dbReference>
<dbReference type="PANTHER" id="PTHR11267">
    <property type="entry name" value="T-BOX PROTEIN-RELATED"/>
    <property type="match status" value="1"/>
</dbReference>
<comment type="caution">
    <text evidence="6">Lacks conserved residue(s) required for the propagation of feature annotation.</text>
</comment>